<gene>
    <name evidence="5" type="ORF">D8869_09910</name>
    <name evidence="6" type="ORF">NCTC11085_00176</name>
</gene>
<accession>A0A2X3UXR5</accession>
<keyword evidence="1 4" id="KW-0812">Transmembrane</keyword>
<keyword evidence="3 4" id="KW-0472">Membrane</keyword>
<feature type="transmembrane region" description="Helical" evidence="4">
    <location>
        <begin position="181"/>
        <end position="203"/>
    </location>
</feature>
<evidence type="ECO:0000256" key="1">
    <source>
        <dbReference type="ARBA" id="ARBA00022692"/>
    </source>
</evidence>
<name>A0A2X3UXR5_STRSA</name>
<feature type="transmembrane region" description="Helical" evidence="4">
    <location>
        <begin position="123"/>
        <end position="146"/>
    </location>
</feature>
<evidence type="ECO:0000256" key="3">
    <source>
        <dbReference type="ARBA" id="ARBA00023136"/>
    </source>
</evidence>
<dbReference type="InterPro" id="IPR007688">
    <property type="entry name" value="Conjugal_tfr_TrbL/VirB6"/>
</dbReference>
<dbReference type="RefSeq" id="WP_002926331.1">
    <property type="nucleotide sequence ID" value="NZ_CP071430.1"/>
</dbReference>
<dbReference type="AlphaFoldDB" id="A0A2X3UXR5"/>
<dbReference type="Proteomes" id="UP000280406">
    <property type="component" value="Unassembled WGS sequence"/>
</dbReference>
<dbReference type="Pfam" id="PF04610">
    <property type="entry name" value="TrbL"/>
    <property type="match status" value="1"/>
</dbReference>
<evidence type="ECO:0000313" key="7">
    <source>
        <dbReference type="Proteomes" id="UP000249623"/>
    </source>
</evidence>
<dbReference type="Proteomes" id="UP000249623">
    <property type="component" value="Chromosome 1"/>
</dbReference>
<feature type="transmembrane region" description="Helical" evidence="4">
    <location>
        <begin position="215"/>
        <end position="234"/>
    </location>
</feature>
<evidence type="ECO:0000313" key="8">
    <source>
        <dbReference type="Proteomes" id="UP000280406"/>
    </source>
</evidence>
<organism evidence="6 7">
    <name type="scientific">Streptococcus sanguinis</name>
    <dbReference type="NCBI Taxonomy" id="1305"/>
    <lineage>
        <taxon>Bacteria</taxon>
        <taxon>Bacillati</taxon>
        <taxon>Bacillota</taxon>
        <taxon>Bacilli</taxon>
        <taxon>Lactobacillales</taxon>
        <taxon>Streptococcaceae</taxon>
        <taxon>Streptococcus</taxon>
    </lineage>
</organism>
<dbReference type="EMBL" id="LS483346">
    <property type="protein sequence ID" value="SQF33704.1"/>
    <property type="molecule type" value="Genomic_DNA"/>
</dbReference>
<evidence type="ECO:0000256" key="2">
    <source>
        <dbReference type="ARBA" id="ARBA00022989"/>
    </source>
</evidence>
<reference evidence="6 7" key="1">
    <citation type="submission" date="2018-06" db="EMBL/GenBank/DDBJ databases">
        <authorList>
            <consortium name="Pathogen Informatics"/>
            <person name="Doyle S."/>
        </authorList>
    </citation>
    <scope>NUCLEOTIDE SEQUENCE [LARGE SCALE GENOMIC DNA]</scope>
    <source>
        <strain evidence="6 7">NCTC11085</strain>
    </source>
</reference>
<keyword evidence="2 4" id="KW-1133">Transmembrane helix</keyword>
<evidence type="ECO:0000313" key="5">
    <source>
        <dbReference type="EMBL" id="RSI51443.1"/>
    </source>
</evidence>
<protein>
    <submittedName>
        <fullName evidence="6">TrbL/VirB6 plasmid conjugal transfer protein</fullName>
    </submittedName>
</protein>
<dbReference type="EMBL" id="RJND01000007">
    <property type="protein sequence ID" value="RSI51443.1"/>
    <property type="molecule type" value="Genomic_DNA"/>
</dbReference>
<reference evidence="5 8" key="2">
    <citation type="submission" date="2018-11" db="EMBL/GenBank/DDBJ databases">
        <title>Species Designations Belie Phenotypic and Genotypic Heterogeneity in Oral Streptococci.</title>
        <authorList>
            <person name="Velsko I."/>
        </authorList>
    </citation>
    <scope>NUCLEOTIDE SEQUENCE [LARGE SCALE GENOMIC DNA]</scope>
    <source>
        <strain evidence="5 8">BCC37</strain>
    </source>
</reference>
<proteinExistence type="predicted"/>
<dbReference type="GO" id="GO:0030255">
    <property type="term" value="P:protein secretion by the type IV secretion system"/>
    <property type="evidence" value="ECO:0007669"/>
    <property type="project" value="InterPro"/>
</dbReference>
<sequence length="247" mass="27274">MDTTTLTQNLTQYSPKVNEMATLINQSSKKVALIIIGIMFLLEIDSWYRTLKDQGGGLTGEMWLEVAFKYLVALFLVNYSAEIFDFIVNLVIASVKTISGLVKPEEFKSKVTADGVNGWMEKGFINIGGSIIDSIAGISINIILFLRAFQMYVLKAIAPILMAFWMADATREISKGFIKEFAAAAFQGLLLFLVSSIYVGIVADDLFKVDTGKGGWDTAFASLAKGVVYIFVIWQTQRQAKKLMATS</sequence>
<evidence type="ECO:0000313" key="6">
    <source>
        <dbReference type="EMBL" id="SQF33704.1"/>
    </source>
</evidence>
<evidence type="ECO:0000256" key="4">
    <source>
        <dbReference type="SAM" id="Phobius"/>
    </source>
</evidence>